<keyword evidence="7" id="KW-0067">ATP-binding</keyword>
<dbReference type="PANTHER" id="PTHR24421">
    <property type="entry name" value="NITRATE/NITRITE SENSOR PROTEIN NARX-RELATED"/>
    <property type="match status" value="1"/>
</dbReference>
<dbReference type="GO" id="GO:0016020">
    <property type="term" value="C:membrane"/>
    <property type="evidence" value="ECO:0007669"/>
    <property type="project" value="InterPro"/>
</dbReference>
<dbReference type="Gene3D" id="3.30.565.10">
    <property type="entry name" value="Histidine kinase-like ATPase, C-terminal domain"/>
    <property type="match status" value="1"/>
</dbReference>
<dbReference type="EC" id="2.7.13.3" evidence="2"/>
<feature type="domain" description="Histidine kinase/HSP90-like ATPase" evidence="10">
    <location>
        <begin position="291"/>
        <end position="383"/>
    </location>
</feature>
<evidence type="ECO:0000256" key="7">
    <source>
        <dbReference type="ARBA" id="ARBA00022840"/>
    </source>
</evidence>
<keyword evidence="9" id="KW-0472">Membrane</keyword>
<evidence type="ECO:0000256" key="8">
    <source>
        <dbReference type="ARBA" id="ARBA00023012"/>
    </source>
</evidence>
<evidence type="ECO:0000256" key="5">
    <source>
        <dbReference type="ARBA" id="ARBA00022741"/>
    </source>
</evidence>
<dbReference type="OrthoDB" id="227596at2"/>
<evidence type="ECO:0000313" key="12">
    <source>
        <dbReference type="EMBL" id="TWJ12709.1"/>
    </source>
</evidence>
<evidence type="ECO:0000256" key="6">
    <source>
        <dbReference type="ARBA" id="ARBA00022777"/>
    </source>
</evidence>
<dbReference type="RefSeq" id="WP_147140026.1">
    <property type="nucleotide sequence ID" value="NZ_BAABIJ010000002.1"/>
</dbReference>
<dbReference type="InterPro" id="IPR050482">
    <property type="entry name" value="Sensor_HK_TwoCompSys"/>
</dbReference>
<keyword evidence="13" id="KW-1185">Reference proteome</keyword>
<evidence type="ECO:0000313" key="13">
    <source>
        <dbReference type="Proteomes" id="UP000321617"/>
    </source>
</evidence>
<dbReference type="InterPro" id="IPR036890">
    <property type="entry name" value="HATPase_C_sf"/>
</dbReference>
<feature type="domain" description="Signal transduction histidine kinase subgroup 3 dimerisation and phosphoacceptor" evidence="11">
    <location>
        <begin position="177"/>
        <end position="243"/>
    </location>
</feature>
<feature type="transmembrane region" description="Helical" evidence="9">
    <location>
        <begin position="88"/>
        <end position="106"/>
    </location>
</feature>
<comment type="caution">
    <text evidence="12">The sequence shown here is derived from an EMBL/GenBank/DDBJ whole genome shotgun (WGS) entry which is preliminary data.</text>
</comment>
<evidence type="ECO:0000259" key="10">
    <source>
        <dbReference type="Pfam" id="PF02518"/>
    </source>
</evidence>
<dbReference type="GO" id="GO:0000155">
    <property type="term" value="F:phosphorelay sensor kinase activity"/>
    <property type="evidence" value="ECO:0007669"/>
    <property type="project" value="InterPro"/>
</dbReference>
<gene>
    <name evidence="12" type="ORF">LX16_3473</name>
</gene>
<feature type="transmembrane region" description="Helical" evidence="9">
    <location>
        <begin position="40"/>
        <end position="57"/>
    </location>
</feature>
<dbReference type="Pfam" id="PF07730">
    <property type="entry name" value="HisKA_3"/>
    <property type="match status" value="1"/>
</dbReference>
<evidence type="ECO:0000256" key="2">
    <source>
        <dbReference type="ARBA" id="ARBA00012438"/>
    </source>
</evidence>
<keyword evidence="5" id="KW-0547">Nucleotide-binding</keyword>
<sequence length="393" mass="41217">MISQEDVHRIAGLLIRVVLAGGLGVFGLFGVFAYGVTPDVLVACLPGFAAILVILAGPDRVLRLGIPVAGLSLALTLWAIVAGDGDRVPMWMGEAGALLVLVAWSVRRWDANVGPAVVTSTSVAMLAITLRAADMVVILAVGMLEIIGLSIAVAVGLYQRSQDKRRQRALAGVRRGERLELARDLHDFVAHHVTGIVVQAQAAQYIPPDDTERARESFKAIEAAGLEALTSMRRLVGVLREEDSGPGSRPTGDLAEIAELVDRFSVGDVYASLYVSPDLAGRVLPPEVGATAHRVVQESLTNIRKHGEAVTTVWVTLSAADGGLEVTVRDDGRAGGGRGGLARWGGGYGLAGLRERVAALDGALRAAPRPEGGWEVVASIPFTGTRGASRGDT</sequence>
<dbReference type="GO" id="GO:0046983">
    <property type="term" value="F:protein dimerization activity"/>
    <property type="evidence" value="ECO:0007669"/>
    <property type="project" value="InterPro"/>
</dbReference>
<dbReference type="Pfam" id="PF02518">
    <property type="entry name" value="HATPase_c"/>
    <property type="match status" value="1"/>
</dbReference>
<accession>A0A562V484</accession>
<evidence type="ECO:0000256" key="4">
    <source>
        <dbReference type="ARBA" id="ARBA00022679"/>
    </source>
</evidence>
<dbReference type="Proteomes" id="UP000321617">
    <property type="component" value="Unassembled WGS sequence"/>
</dbReference>
<organism evidence="12 13">
    <name type="scientific">Stackebrandtia albiflava</name>
    <dbReference type="NCBI Taxonomy" id="406432"/>
    <lineage>
        <taxon>Bacteria</taxon>
        <taxon>Bacillati</taxon>
        <taxon>Actinomycetota</taxon>
        <taxon>Actinomycetes</taxon>
        <taxon>Glycomycetales</taxon>
        <taxon>Glycomycetaceae</taxon>
        <taxon>Stackebrandtia</taxon>
    </lineage>
</organism>
<dbReference type="GO" id="GO:0005524">
    <property type="term" value="F:ATP binding"/>
    <property type="evidence" value="ECO:0007669"/>
    <property type="project" value="UniProtKB-KW"/>
</dbReference>
<dbReference type="Gene3D" id="1.20.5.1930">
    <property type="match status" value="1"/>
</dbReference>
<evidence type="ECO:0000256" key="9">
    <source>
        <dbReference type="SAM" id="Phobius"/>
    </source>
</evidence>
<keyword evidence="9" id="KW-0812">Transmembrane</keyword>
<dbReference type="InterPro" id="IPR011712">
    <property type="entry name" value="Sig_transdc_His_kin_sub3_dim/P"/>
</dbReference>
<feature type="transmembrane region" description="Helical" evidence="9">
    <location>
        <begin position="12"/>
        <end position="34"/>
    </location>
</feature>
<dbReference type="SUPFAM" id="SSF55874">
    <property type="entry name" value="ATPase domain of HSP90 chaperone/DNA topoisomerase II/histidine kinase"/>
    <property type="match status" value="1"/>
</dbReference>
<name>A0A562V484_9ACTN</name>
<keyword evidence="3" id="KW-0597">Phosphoprotein</keyword>
<protein>
    <recommendedName>
        <fullName evidence="2">histidine kinase</fullName>
        <ecNumber evidence="2">2.7.13.3</ecNumber>
    </recommendedName>
</protein>
<evidence type="ECO:0000256" key="1">
    <source>
        <dbReference type="ARBA" id="ARBA00000085"/>
    </source>
</evidence>
<dbReference type="AlphaFoldDB" id="A0A562V484"/>
<evidence type="ECO:0000256" key="3">
    <source>
        <dbReference type="ARBA" id="ARBA00022553"/>
    </source>
</evidence>
<dbReference type="CDD" id="cd16917">
    <property type="entry name" value="HATPase_UhpB-NarQ-NarX-like"/>
    <property type="match status" value="1"/>
</dbReference>
<reference evidence="12 13" key="1">
    <citation type="journal article" date="2013" name="Stand. Genomic Sci.">
        <title>Genomic Encyclopedia of Type Strains, Phase I: The one thousand microbial genomes (KMG-I) project.</title>
        <authorList>
            <person name="Kyrpides N.C."/>
            <person name="Woyke T."/>
            <person name="Eisen J.A."/>
            <person name="Garrity G."/>
            <person name="Lilburn T.G."/>
            <person name="Beck B.J."/>
            <person name="Whitman W.B."/>
            <person name="Hugenholtz P."/>
            <person name="Klenk H.P."/>
        </authorList>
    </citation>
    <scope>NUCLEOTIDE SEQUENCE [LARGE SCALE GENOMIC DNA]</scope>
    <source>
        <strain evidence="12 13">DSM 45044</strain>
    </source>
</reference>
<keyword evidence="4" id="KW-0808">Transferase</keyword>
<dbReference type="PANTHER" id="PTHR24421:SF10">
    <property type="entry name" value="NITRATE_NITRITE SENSOR PROTEIN NARQ"/>
    <property type="match status" value="1"/>
</dbReference>
<dbReference type="InterPro" id="IPR003594">
    <property type="entry name" value="HATPase_dom"/>
</dbReference>
<keyword evidence="9" id="KW-1133">Transmembrane helix</keyword>
<feature type="transmembrane region" description="Helical" evidence="9">
    <location>
        <begin position="64"/>
        <end position="82"/>
    </location>
</feature>
<dbReference type="EMBL" id="VLLL01000006">
    <property type="protein sequence ID" value="TWJ12709.1"/>
    <property type="molecule type" value="Genomic_DNA"/>
</dbReference>
<feature type="transmembrane region" description="Helical" evidence="9">
    <location>
        <begin position="113"/>
        <end position="130"/>
    </location>
</feature>
<proteinExistence type="predicted"/>
<keyword evidence="6 12" id="KW-0418">Kinase</keyword>
<comment type="catalytic activity">
    <reaction evidence="1">
        <text>ATP + protein L-histidine = ADP + protein N-phospho-L-histidine.</text>
        <dbReference type="EC" id="2.7.13.3"/>
    </reaction>
</comment>
<evidence type="ECO:0000259" key="11">
    <source>
        <dbReference type="Pfam" id="PF07730"/>
    </source>
</evidence>
<feature type="transmembrane region" description="Helical" evidence="9">
    <location>
        <begin position="136"/>
        <end position="158"/>
    </location>
</feature>
<keyword evidence="8" id="KW-0902">Two-component regulatory system</keyword>